<dbReference type="InterPro" id="IPR027417">
    <property type="entry name" value="P-loop_NTPase"/>
</dbReference>
<keyword evidence="3 5" id="KW-0067">ATP-binding</keyword>
<dbReference type="InterPro" id="IPR036961">
    <property type="entry name" value="Kinesin_motor_dom_sf"/>
</dbReference>
<evidence type="ECO:0000313" key="9">
    <source>
        <dbReference type="EMBL" id="EPZ36411.1"/>
    </source>
</evidence>
<evidence type="ECO:0000259" key="8">
    <source>
        <dbReference type="PROSITE" id="PS50067"/>
    </source>
</evidence>
<dbReference type="Proteomes" id="UP000281549">
    <property type="component" value="Unassembled WGS sequence"/>
</dbReference>
<dbReference type="InterPro" id="IPR001752">
    <property type="entry name" value="Kinesin_motor_dom"/>
</dbReference>
<dbReference type="GO" id="GO:0007052">
    <property type="term" value="P:mitotic spindle organization"/>
    <property type="evidence" value="ECO:0007669"/>
    <property type="project" value="TreeGrafter"/>
</dbReference>
<dbReference type="Pfam" id="PF00225">
    <property type="entry name" value="Kinesin"/>
    <property type="match status" value="1"/>
</dbReference>
<dbReference type="PANTHER" id="PTHR47969:SF9">
    <property type="entry name" value="KINESIN-LIKE PROTEIN"/>
    <property type="match status" value="1"/>
</dbReference>
<evidence type="ECO:0000256" key="5">
    <source>
        <dbReference type="PROSITE-ProRule" id="PRU00283"/>
    </source>
</evidence>
<comment type="similarity">
    <text evidence="5 6">Belongs to the TRAFAC class myosin-kinesin ATPase superfamily. Kinesin family.</text>
</comment>
<dbReference type="InterPro" id="IPR019821">
    <property type="entry name" value="Kinesin_motor_CS"/>
</dbReference>
<keyword evidence="11" id="KW-1185">Reference proteome</keyword>
<dbReference type="HOGENOM" id="CLU_414455_0_0_1"/>
<evidence type="ECO:0000256" key="1">
    <source>
        <dbReference type="ARBA" id="ARBA00022701"/>
    </source>
</evidence>
<dbReference type="AlphaFoldDB" id="A0A075B1E0"/>
<keyword evidence="2 5" id="KW-0547">Nucleotide-binding</keyword>
<keyword evidence="4 5" id="KW-0505">Motor protein</keyword>
<evidence type="ECO:0000256" key="3">
    <source>
        <dbReference type="ARBA" id="ARBA00022840"/>
    </source>
</evidence>
<dbReference type="Gene3D" id="1.10.150.280">
    <property type="entry name" value="AF1531-like domain"/>
    <property type="match status" value="1"/>
</dbReference>
<proteinExistence type="inferred from homology"/>
<feature type="region of interest" description="Disordered" evidence="7">
    <location>
        <begin position="361"/>
        <end position="382"/>
    </location>
</feature>
<dbReference type="GO" id="GO:0005874">
    <property type="term" value="C:microtubule"/>
    <property type="evidence" value="ECO:0007669"/>
    <property type="project" value="UniProtKB-KW"/>
</dbReference>
<dbReference type="GO" id="GO:0051231">
    <property type="term" value="P:spindle elongation"/>
    <property type="evidence" value="ECO:0007669"/>
    <property type="project" value="TreeGrafter"/>
</dbReference>
<sequence length="645" mass="72963">MQSRVLVACRIRPKLSTEEAPECILMDSSCVAIPNPRNKSECLSFKFDHYFNTDTNQENLFTNSIQPLLASTFLGMHLTVFAYGHTSAGKTFTMEGSEIDPGIIPRTLEFLLTEKNKYDNSKIHMSFMEIYNEKVFDLLSKTIDHDLPIREDKDKNITIPDLVKVTINKESIKIELKSREVFEKYFKIGVKNRSTAATKCNANSSRSHSIVLLQVLNILHFTKIESKSKINPNETFVSKLHLIDLAGSEDNRRTGNSGERLKESSAINKSLFVLGQVVDALNSPSPSRRVPYRDSKLTRILQDSLGGKSRALIIANVAPSENYLQETYNTLNFASKSRQIINNPTSNVIDKDRQTKLVAWKESKEKKRTSASSSCSKREREDDSILNLPAKKKIMKPNVDMIQKIKDIAKESIQRKMKKEMELTTKAKIETLEQKLKDANETQLCSIVDILTPVTRKKNAKAFIQKSVIEKQNKNFDLAISFMEKANIYLPNKKIAEEIKKLENLKASQNSSNVFQATLPDKSQPQSNKENDVSNLIKNTKAILKENQNEALNILKQKQSDSLNHSILSNIPLNLPKKKDISQESISIINLCDIKQIKKLKGIGTKRAELIVDFVSQNGPIQNLDQLLQAGLSEKIIQQLKETID</sequence>
<dbReference type="OrthoDB" id="3176171at2759"/>
<dbReference type="SUPFAM" id="SSF52540">
    <property type="entry name" value="P-loop containing nucleoside triphosphate hydrolases"/>
    <property type="match status" value="1"/>
</dbReference>
<gene>
    <name evidence="9" type="ORF">O9G_002913</name>
    <name evidence="10" type="ORF">ROZALSC1DRAFT_26690</name>
</gene>
<feature type="binding site" evidence="5">
    <location>
        <begin position="84"/>
        <end position="91"/>
    </location>
    <ligand>
        <name>ATP</name>
        <dbReference type="ChEBI" id="CHEBI:30616"/>
    </ligand>
</feature>
<dbReference type="GO" id="GO:0005524">
    <property type="term" value="F:ATP binding"/>
    <property type="evidence" value="ECO:0007669"/>
    <property type="project" value="UniProtKB-UniRule"/>
</dbReference>
<evidence type="ECO:0000256" key="6">
    <source>
        <dbReference type="RuleBase" id="RU000394"/>
    </source>
</evidence>
<dbReference type="GO" id="GO:0005875">
    <property type="term" value="C:microtubule associated complex"/>
    <property type="evidence" value="ECO:0007669"/>
    <property type="project" value="TreeGrafter"/>
</dbReference>
<dbReference type="Proteomes" id="UP000030755">
    <property type="component" value="Unassembled WGS sequence"/>
</dbReference>
<keyword evidence="1 6" id="KW-0493">Microtubule</keyword>
<dbReference type="Pfam" id="PF12836">
    <property type="entry name" value="HHH_3"/>
    <property type="match status" value="1"/>
</dbReference>
<dbReference type="InterPro" id="IPR010994">
    <property type="entry name" value="RuvA_2-like"/>
</dbReference>
<dbReference type="PROSITE" id="PS50067">
    <property type="entry name" value="KINESIN_MOTOR_2"/>
    <property type="match status" value="1"/>
</dbReference>
<name>A0A075B1E0_ROZAC</name>
<evidence type="ECO:0000256" key="2">
    <source>
        <dbReference type="ARBA" id="ARBA00022741"/>
    </source>
</evidence>
<dbReference type="GO" id="GO:0003777">
    <property type="term" value="F:microtubule motor activity"/>
    <property type="evidence" value="ECO:0007669"/>
    <property type="project" value="InterPro"/>
</dbReference>
<reference evidence="12" key="2">
    <citation type="journal article" date="2018" name="Nat. Microbiol.">
        <title>Leveraging single-cell genomics to expand the fungal tree of life.</title>
        <authorList>
            <person name="Ahrendt S.R."/>
            <person name="Quandt C.A."/>
            <person name="Ciobanu D."/>
            <person name="Clum A."/>
            <person name="Salamov A."/>
            <person name="Andreopoulos B."/>
            <person name="Cheng J.F."/>
            <person name="Woyke T."/>
            <person name="Pelin A."/>
            <person name="Henrissat B."/>
            <person name="Reynolds N.K."/>
            <person name="Benny G.L."/>
            <person name="Smith M.E."/>
            <person name="James T.Y."/>
            <person name="Grigoriev I.V."/>
        </authorList>
    </citation>
    <scope>NUCLEOTIDE SEQUENCE [LARGE SCALE GENOMIC DNA]</scope>
    <source>
        <strain evidence="12">CSF55</strain>
    </source>
</reference>
<dbReference type="SUPFAM" id="SSF47781">
    <property type="entry name" value="RuvA domain 2-like"/>
    <property type="match status" value="1"/>
</dbReference>
<dbReference type="STRING" id="988480.A0A075B1E0"/>
<dbReference type="InterPro" id="IPR027640">
    <property type="entry name" value="Kinesin-like_fam"/>
</dbReference>
<dbReference type="GO" id="GO:0008017">
    <property type="term" value="F:microtubule binding"/>
    <property type="evidence" value="ECO:0007669"/>
    <property type="project" value="InterPro"/>
</dbReference>
<evidence type="ECO:0000313" key="11">
    <source>
        <dbReference type="Proteomes" id="UP000030755"/>
    </source>
</evidence>
<dbReference type="EMBL" id="ML004920">
    <property type="protein sequence ID" value="RKP21928.1"/>
    <property type="molecule type" value="Genomic_DNA"/>
</dbReference>
<organism evidence="9 11">
    <name type="scientific">Rozella allomycis (strain CSF55)</name>
    <dbReference type="NCBI Taxonomy" id="988480"/>
    <lineage>
        <taxon>Eukaryota</taxon>
        <taxon>Fungi</taxon>
        <taxon>Fungi incertae sedis</taxon>
        <taxon>Cryptomycota</taxon>
        <taxon>Cryptomycota incertae sedis</taxon>
        <taxon>Rozella</taxon>
    </lineage>
</organism>
<dbReference type="GO" id="GO:0007018">
    <property type="term" value="P:microtubule-based movement"/>
    <property type="evidence" value="ECO:0007669"/>
    <property type="project" value="InterPro"/>
</dbReference>
<accession>A0A075B1E0</accession>
<evidence type="ECO:0000313" key="10">
    <source>
        <dbReference type="EMBL" id="RKP21928.1"/>
    </source>
</evidence>
<dbReference type="PANTHER" id="PTHR47969">
    <property type="entry name" value="CHROMOSOME-ASSOCIATED KINESIN KIF4A-RELATED"/>
    <property type="match status" value="1"/>
</dbReference>
<evidence type="ECO:0000313" key="12">
    <source>
        <dbReference type="Proteomes" id="UP000281549"/>
    </source>
</evidence>
<dbReference type="Gene3D" id="3.40.850.10">
    <property type="entry name" value="Kinesin motor domain"/>
    <property type="match status" value="1"/>
</dbReference>
<dbReference type="CDD" id="cd00106">
    <property type="entry name" value="KISc"/>
    <property type="match status" value="1"/>
</dbReference>
<evidence type="ECO:0000256" key="4">
    <source>
        <dbReference type="ARBA" id="ARBA00023175"/>
    </source>
</evidence>
<feature type="domain" description="Kinesin motor" evidence="8">
    <location>
        <begin position="4"/>
        <end position="340"/>
    </location>
</feature>
<reference evidence="10" key="3">
    <citation type="submission" date="2018-08" db="EMBL/GenBank/DDBJ databases">
        <title>Leveraging single-cell genomics to expand the Fungal Tree of Life.</title>
        <authorList>
            <consortium name="DOE Joint Genome Institute"/>
            <person name="Ahrendt S.R."/>
            <person name="Quandt C.A."/>
            <person name="Ciobanu D."/>
            <person name="Clum A."/>
            <person name="Salamov A."/>
            <person name="Andreopoulos B."/>
            <person name="Cheng J.-F."/>
            <person name="Woyke T."/>
            <person name="Pelin A."/>
            <person name="Henrissat B."/>
            <person name="Reynolds N."/>
            <person name="Benny G.L."/>
            <person name="Smith M.E."/>
            <person name="James T.Y."/>
            <person name="Grigoriev I.V."/>
        </authorList>
    </citation>
    <scope>NUCLEOTIDE SEQUENCE</scope>
    <source>
        <strain evidence="10">CSF55</strain>
    </source>
</reference>
<dbReference type="PRINTS" id="PR00380">
    <property type="entry name" value="KINESINHEAVY"/>
</dbReference>
<dbReference type="SMART" id="SM00129">
    <property type="entry name" value="KISc"/>
    <property type="match status" value="1"/>
</dbReference>
<dbReference type="PROSITE" id="PS00411">
    <property type="entry name" value="KINESIN_MOTOR_1"/>
    <property type="match status" value="1"/>
</dbReference>
<evidence type="ECO:0000256" key="7">
    <source>
        <dbReference type="SAM" id="MobiDB-lite"/>
    </source>
</evidence>
<reference evidence="9 11" key="1">
    <citation type="journal article" date="2013" name="Curr. Biol.">
        <title>Shared signatures of parasitism and phylogenomics unite Cryptomycota and microsporidia.</title>
        <authorList>
            <person name="James T.Y."/>
            <person name="Pelin A."/>
            <person name="Bonen L."/>
            <person name="Ahrendt S."/>
            <person name="Sain D."/>
            <person name="Corradi N."/>
            <person name="Stajich J.E."/>
        </authorList>
    </citation>
    <scope>NUCLEOTIDE SEQUENCE [LARGE SCALE GENOMIC DNA]</scope>
    <source>
        <strain evidence="9 11">CSF55</strain>
        <strain evidence="9 11">CSF55</strain>
    </source>
</reference>
<dbReference type="EMBL" id="KE560565">
    <property type="protein sequence ID" value="EPZ36411.1"/>
    <property type="molecule type" value="Genomic_DNA"/>
</dbReference>
<protein>
    <recommendedName>
        <fullName evidence="6">Kinesin-like protein</fullName>
    </recommendedName>
</protein>